<dbReference type="OrthoDB" id="7630100at2"/>
<dbReference type="EMBL" id="QGDB01000001">
    <property type="protein sequence ID" value="PWL19607.1"/>
    <property type="molecule type" value="Genomic_DNA"/>
</dbReference>
<proteinExistence type="predicted"/>
<gene>
    <name evidence="1" type="ORF">DKP76_03440</name>
</gene>
<dbReference type="AlphaFoldDB" id="A0A316JC84"/>
<dbReference type="InterPro" id="IPR021457">
    <property type="entry name" value="DUF3108"/>
</dbReference>
<comment type="caution">
    <text evidence="1">The sequence shown here is derived from an EMBL/GenBank/DDBJ whole genome shotgun (WGS) entry which is preliminary data.</text>
</comment>
<evidence type="ECO:0000313" key="1">
    <source>
        <dbReference type="EMBL" id="PWL19607.1"/>
    </source>
</evidence>
<dbReference type="RefSeq" id="WP_109704995.1">
    <property type="nucleotide sequence ID" value="NZ_QGDB01000001.1"/>
</dbReference>
<evidence type="ECO:0000313" key="2">
    <source>
        <dbReference type="Proteomes" id="UP000245865"/>
    </source>
</evidence>
<dbReference type="Pfam" id="PF11306">
    <property type="entry name" value="DUF3108"/>
    <property type="match status" value="1"/>
</dbReference>
<keyword evidence="2" id="KW-1185">Reference proteome</keyword>
<dbReference type="Proteomes" id="UP000245865">
    <property type="component" value="Unassembled WGS sequence"/>
</dbReference>
<organism evidence="1 2">
    <name type="scientific">Falsochrobactrum shanghaiense</name>
    <dbReference type="NCBI Taxonomy" id="2201899"/>
    <lineage>
        <taxon>Bacteria</taxon>
        <taxon>Pseudomonadati</taxon>
        <taxon>Pseudomonadota</taxon>
        <taxon>Alphaproteobacteria</taxon>
        <taxon>Hyphomicrobiales</taxon>
        <taxon>Brucellaceae</taxon>
        <taxon>Falsochrobactrum</taxon>
    </lineage>
</organism>
<protein>
    <submittedName>
        <fullName evidence="1">DUF3108 domain-containing protein</fullName>
    </submittedName>
</protein>
<sequence>MRKTRLTKLTIDYSLRASKSMLAGLVLTGFFSAGPAWADALYRTEYEISIFGLSIARSAMETRVKGAAYAVNGRFMTSGLARIFDDTDGTVHVDGRSVAGKVKPSNFDLAYKHGRKNKSTKIRFANGNVMTAENVPPVKKRDPWVEVAADDLLDVGDPISALIIPAEDRASVCNRTLRVFDGQTRADIKLSFNGTESFTTRGFTGETVICSARFVPVAGYQQGKKAIDYLSKRSKITILFATLGDSGIYAPVEARIGTQLGTLKIVATRFEKM</sequence>
<reference evidence="1 2" key="1">
    <citation type="submission" date="2018-05" db="EMBL/GenBank/DDBJ databases">
        <title>Comparative genomic sequence analysis between strain HN4 and CCM 8460T (Falsochrobactrum ovis) will provide more evidence to prove that HN4 is a new species of Falsochrobactrum.</title>
        <authorList>
            <person name="Lyu W."/>
            <person name="Sun L."/>
            <person name="Yao L."/>
        </authorList>
    </citation>
    <scope>NUCLEOTIDE SEQUENCE [LARGE SCALE GENOMIC DNA]</scope>
    <source>
        <strain evidence="1 2">HN4</strain>
    </source>
</reference>
<name>A0A316JC84_9HYPH</name>
<accession>A0A316JC84</accession>